<dbReference type="EMBL" id="CP096020">
    <property type="protein sequence ID" value="UPM44396.1"/>
    <property type="molecule type" value="Genomic_DNA"/>
</dbReference>
<geneLocation type="plasmid" evidence="3 4">
    <name>unnamed1</name>
</geneLocation>
<dbReference type="AlphaFoldDB" id="A0A8U0A691"/>
<keyword evidence="4" id="KW-1185">Reference proteome</keyword>
<evidence type="ECO:0000313" key="3">
    <source>
        <dbReference type="EMBL" id="UPM44396.1"/>
    </source>
</evidence>
<dbReference type="GeneID" id="71929018"/>
<organism evidence="3 4">
    <name type="scientific">Halocatena salina</name>
    <dbReference type="NCBI Taxonomy" id="2934340"/>
    <lineage>
        <taxon>Archaea</taxon>
        <taxon>Methanobacteriati</taxon>
        <taxon>Methanobacteriota</taxon>
        <taxon>Stenosarchaea group</taxon>
        <taxon>Halobacteria</taxon>
        <taxon>Halobacteriales</taxon>
        <taxon>Natronomonadaceae</taxon>
        <taxon>Halocatena</taxon>
    </lineage>
</organism>
<dbReference type="Pfam" id="PF07282">
    <property type="entry name" value="Cas12f1-like_TNB"/>
    <property type="match status" value="1"/>
</dbReference>
<gene>
    <name evidence="3" type="ORF">MW046_13185</name>
</gene>
<name>A0A8U0A691_9EURY</name>
<proteinExistence type="predicted"/>
<accession>A0A8U0A691</accession>
<dbReference type="KEGG" id="haad:MW046_13185"/>
<keyword evidence="1" id="KW-0238">DNA-binding</keyword>
<reference evidence="3" key="1">
    <citation type="submission" date="2022-04" db="EMBL/GenBank/DDBJ databases">
        <title>Halocatena sp. nov., isolated from a salt lake.</title>
        <authorList>
            <person name="Cui H.-L."/>
        </authorList>
    </citation>
    <scope>NUCLEOTIDE SEQUENCE</scope>
    <source>
        <strain evidence="3">AD-1</strain>
        <plasmid evidence="3">unnamed1</plasmid>
    </source>
</reference>
<evidence type="ECO:0000256" key="1">
    <source>
        <dbReference type="ARBA" id="ARBA00023125"/>
    </source>
</evidence>
<dbReference type="InterPro" id="IPR010095">
    <property type="entry name" value="Cas12f1-like_TNB"/>
</dbReference>
<sequence length="86" mass="9839">MNGRIDATQVAPAYTSTQCSKCGTTLDENHTTQTRFCCQNCGYEVNVDYKVVTRLYLGQPERKRSVDVHKSFTLVSRPEASGFWWR</sequence>
<evidence type="ECO:0000313" key="4">
    <source>
        <dbReference type="Proteomes" id="UP000831768"/>
    </source>
</evidence>
<keyword evidence="3" id="KW-0614">Plasmid</keyword>
<feature type="domain" description="Cas12f1-like TNB" evidence="2">
    <location>
        <begin position="7"/>
        <end position="49"/>
    </location>
</feature>
<dbReference type="Proteomes" id="UP000831768">
    <property type="component" value="Plasmid unnamed1"/>
</dbReference>
<protein>
    <submittedName>
        <fullName evidence="3">Transposase</fullName>
    </submittedName>
</protein>
<dbReference type="RefSeq" id="WP_247995050.1">
    <property type="nucleotide sequence ID" value="NZ_CP096020.1"/>
</dbReference>
<evidence type="ECO:0000259" key="2">
    <source>
        <dbReference type="Pfam" id="PF07282"/>
    </source>
</evidence>
<dbReference type="GO" id="GO:0003677">
    <property type="term" value="F:DNA binding"/>
    <property type="evidence" value="ECO:0007669"/>
    <property type="project" value="UniProtKB-KW"/>
</dbReference>